<evidence type="ECO:0000259" key="1">
    <source>
        <dbReference type="Pfam" id="PF18903"/>
    </source>
</evidence>
<dbReference type="Proteomes" id="UP000194903">
    <property type="component" value="Unassembled WGS sequence"/>
</dbReference>
<gene>
    <name evidence="2" type="ORF">CBW42_04285</name>
</gene>
<dbReference type="AlphaFoldDB" id="A0A252F509"/>
<accession>A0A252F509</accession>
<comment type="caution">
    <text evidence="2">The sequence shown here is derived from an EMBL/GenBank/DDBJ whole genome shotgun (WGS) entry which is preliminary data.</text>
</comment>
<protein>
    <recommendedName>
        <fullName evidence="1">DUF5659 domain-containing protein</fullName>
    </recommendedName>
</protein>
<proteinExistence type="predicted"/>
<dbReference type="InterPro" id="IPR043718">
    <property type="entry name" value="DUF5659"/>
</dbReference>
<evidence type="ECO:0000313" key="2">
    <source>
        <dbReference type="EMBL" id="OUM20822.1"/>
    </source>
</evidence>
<evidence type="ECO:0000313" key="3">
    <source>
        <dbReference type="Proteomes" id="UP000194903"/>
    </source>
</evidence>
<feature type="domain" description="DUF5659" evidence="1">
    <location>
        <begin position="11"/>
        <end position="62"/>
    </location>
</feature>
<dbReference type="Pfam" id="PF18903">
    <property type="entry name" value="DUF5659"/>
    <property type="match status" value="1"/>
</dbReference>
<sequence>MDNNTLTKKQCVVYSQQLAGYLMQNGVKLLNIQPDNKDNTKNVFFFFDNDKVRKLKNEWFENRNKMRK</sequence>
<dbReference type="EMBL" id="NHOC01000004">
    <property type="protein sequence ID" value="OUM20822.1"/>
    <property type="molecule type" value="Genomic_DNA"/>
</dbReference>
<name>A0A252F509_9FIRM</name>
<dbReference type="RefSeq" id="WP_087018118.1">
    <property type="nucleotide sequence ID" value="NZ_NHOC01000004.1"/>
</dbReference>
<keyword evidence="3" id="KW-1185">Reference proteome</keyword>
<organism evidence="2 3">
    <name type="scientific">Butyricicoccus porcorum</name>
    <dbReference type="NCBI Taxonomy" id="1945634"/>
    <lineage>
        <taxon>Bacteria</taxon>
        <taxon>Bacillati</taxon>
        <taxon>Bacillota</taxon>
        <taxon>Clostridia</taxon>
        <taxon>Eubacteriales</taxon>
        <taxon>Butyricicoccaceae</taxon>
        <taxon>Butyricicoccus</taxon>
    </lineage>
</organism>
<reference evidence="2 3" key="1">
    <citation type="submission" date="2017-05" db="EMBL/GenBank/DDBJ databases">
        <title>Butyricicoccus porcorum sp. nov. a butyrate-producing bacterium from the swine intestinal tract.</title>
        <authorList>
            <person name="Trachsel J."/>
            <person name="Humphrey S."/>
            <person name="Allen H.K."/>
        </authorList>
    </citation>
    <scope>NUCLEOTIDE SEQUENCE [LARGE SCALE GENOMIC DNA]</scope>
    <source>
        <strain evidence="2">BB10</strain>
    </source>
</reference>